<dbReference type="RefSeq" id="WP_093141787.1">
    <property type="nucleotide sequence ID" value="NZ_FOXF01000016.1"/>
</dbReference>
<dbReference type="OrthoDB" id="2110614at2"/>
<protein>
    <recommendedName>
        <fullName evidence="3">RloB-like protein</fullName>
    </recommendedName>
</protein>
<evidence type="ECO:0000313" key="1">
    <source>
        <dbReference type="EMBL" id="SFP33638.1"/>
    </source>
</evidence>
<accession>A0A662ZHV7</accession>
<name>A0A662ZHV7_9GAMM</name>
<keyword evidence="2" id="KW-1185">Reference proteome</keyword>
<proteinExistence type="predicted"/>
<sequence length="214" mass="24402">MARKKIVFVIVEGPSDDEALGVMLEKVFSSSSVYVHITHGDITSKPGTNPSKIRTIVCDIVKKYANSNYLKKTNFQQIIHITDTDGAYIPDENVVEDSSVSKTKYSLTEIRTSNADGIRERNSTKSRCLNVLSTTQTIWNIPYQLYYMSCNLDHVLHNKQNSSDEEKEKDAVAFVRRYRQDTDGFVKFLAESDFSVTSDYVDSWNYIKQELNSL</sequence>
<dbReference type="EMBL" id="FOXF01000016">
    <property type="protein sequence ID" value="SFP33638.1"/>
    <property type="molecule type" value="Genomic_DNA"/>
</dbReference>
<gene>
    <name evidence="1" type="ORF">SAMN02910344_01128</name>
</gene>
<organism evidence="1 2">
    <name type="scientific">Ruminobacter amylophilus</name>
    <dbReference type="NCBI Taxonomy" id="867"/>
    <lineage>
        <taxon>Bacteria</taxon>
        <taxon>Pseudomonadati</taxon>
        <taxon>Pseudomonadota</taxon>
        <taxon>Gammaproteobacteria</taxon>
        <taxon>Aeromonadales</taxon>
        <taxon>Succinivibrionaceae</taxon>
        <taxon>Ruminobacter</taxon>
    </lineage>
</organism>
<reference evidence="1 2" key="1">
    <citation type="submission" date="2016-10" db="EMBL/GenBank/DDBJ databases">
        <authorList>
            <person name="Varghese N."/>
            <person name="Submissions S."/>
        </authorList>
    </citation>
    <scope>NUCLEOTIDE SEQUENCE [LARGE SCALE GENOMIC DNA]</scope>
    <source>
        <strain evidence="1 2">DSM 1361</strain>
    </source>
</reference>
<dbReference type="Proteomes" id="UP000243745">
    <property type="component" value="Unassembled WGS sequence"/>
</dbReference>
<evidence type="ECO:0000313" key="2">
    <source>
        <dbReference type="Proteomes" id="UP000243745"/>
    </source>
</evidence>
<dbReference type="AlphaFoldDB" id="A0A662ZHV7"/>
<evidence type="ECO:0008006" key="3">
    <source>
        <dbReference type="Google" id="ProtNLM"/>
    </source>
</evidence>